<organism evidence="7 8">
    <name type="scientific">Tistlia consotensis USBA 355</name>
    <dbReference type="NCBI Taxonomy" id="560819"/>
    <lineage>
        <taxon>Bacteria</taxon>
        <taxon>Pseudomonadati</taxon>
        <taxon>Pseudomonadota</taxon>
        <taxon>Alphaproteobacteria</taxon>
        <taxon>Rhodospirillales</taxon>
        <taxon>Rhodovibrionaceae</taxon>
        <taxon>Tistlia</taxon>
    </lineage>
</organism>
<evidence type="ECO:0000259" key="6">
    <source>
        <dbReference type="PROSITE" id="PS51471"/>
    </source>
</evidence>
<evidence type="ECO:0000256" key="5">
    <source>
        <dbReference type="RuleBase" id="RU003682"/>
    </source>
</evidence>
<sequence length="354" mass="38714">MAEARTAFQSVPVVDVSGLRSGDPALRRATAAELARVGREVGFLYVVGHGIPEATIEGLLDAARRLFALPAETKQRYYIGRSSNHRGYVPRGEERFYGYGDDLKEAFDTALDLPADDPDYLAGNRMLGPNVWPAEVEGFDRQVTAYYAAALDLGKTLIRGFALGLGLPEEAFAQHVTKPTTQLRLVHYPPIDSLPESERANVMGIGGHTDYECFTILLPTAPGLQVINGDGEWIEVPPIPGAFVINIGDMLEAWSNGAYVATSHRVRQVTEERYSFPMFFATDYDTVVAPHPDLVGPENPPRYPALSAGDHLVGQTMQTFGYLIDGLKDGSVQLPEGSRGLNEFGRFEQERKAG</sequence>
<dbReference type="InterPro" id="IPR005123">
    <property type="entry name" value="Oxoglu/Fe-dep_dioxygenase_dom"/>
</dbReference>
<evidence type="ECO:0000256" key="2">
    <source>
        <dbReference type="ARBA" id="ARBA00022723"/>
    </source>
</evidence>
<dbReference type="PANTHER" id="PTHR10209:SF881">
    <property type="entry name" value="FI07970P-RELATED"/>
    <property type="match status" value="1"/>
</dbReference>
<dbReference type="PANTHER" id="PTHR10209">
    <property type="entry name" value="OXIDOREDUCTASE, 2OG-FE II OXYGENASE FAMILY PROTEIN"/>
    <property type="match status" value="1"/>
</dbReference>
<keyword evidence="4 5" id="KW-0408">Iron</keyword>
<dbReference type="Pfam" id="PF03171">
    <property type="entry name" value="2OG-FeII_Oxy"/>
    <property type="match status" value="1"/>
</dbReference>
<name>A0A1Y6BYF7_9PROT</name>
<dbReference type="STRING" id="560819.SAMN05428998_11256"/>
<dbReference type="Proteomes" id="UP000192917">
    <property type="component" value="Unassembled WGS sequence"/>
</dbReference>
<dbReference type="GO" id="GO:0016491">
    <property type="term" value="F:oxidoreductase activity"/>
    <property type="evidence" value="ECO:0007669"/>
    <property type="project" value="UniProtKB-KW"/>
</dbReference>
<dbReference type="GO" id="GO:0046872">
    <property type="term" value="F:metal ion binding"/>
    <property type="evidence" value="ECO:0007669"/>
    <property type="project" value="UniProtKB-KW"/>
</dbReference>
<protein>
    <submittedName>
        <fullName evidence="7">Isopenicillin N synthase</fullName>
    </submittedName>
</protein>
<reference evidence="7 8" key="1">
    <citation type="submission" date="2017-04" db="EMBL/GenBank/DDBJ databases">
        <authorList>
            <person name="Afonso C.L."/>
            <person name="Miller P.J."/>
            <person name="Scott M.A."/>
            <person name="Spackman E."/>
            <person name="Goraichik I."/>
            <person name="Dimitrov K.M."/>
            <person name="Suarez D.L."/>
            <person name="Swayne D.E."/>
        </authorList>
    </citation>
    <scope>NUCLEOTIDE SEQUENCE [LARGE SCALE GENOMIC DNA]</scope>
    <source>
        <strain evidence="7 8">USBA 355</strain>
    </source>
</reference>
<dbReference type="SUPFAM" id="SSF51197">
    <property type="entry name" value="Clavaminate synthase-like"/>
    <property type="match status" value="1"/>
</dbReference>
<keyword evidence="8" id="KW-1185">Reference proteome</keyword>
<dbReference type="Pfam" id="PF14226">
    <property type="entry name" value="DIOX_N"/>
    <property type="match status" value="1"/>
</dbReference>
<evidence type="ECO:0000256" key="1">
    <source>
        <dbReference type="ARBA" id="ARBA00008056"/>
    </source>
</evidence>
<evidence type="ECO:0000256" key="4">
    <source>
        <dbReference type="ARBA" id="ARBA00023004"/>
    </source>
</evidence>
<dbReference type="Gene3D" id="2.60.120.330">
    <property type="entry name" value="B-lactam Antibiotic, Isopenicillin N Synthase, Chain"/>
    <property type="match status" value="1"/>
</dbReference>
<dbReference type="PRINTS" id="PR00682">
    <property type="entry name" value="IPNSYNTHASE"/>
</dbReference>
<evidence type="ECO:0000313" key="7">
    <source>
        <dbReference type="EMBL" id="SMF36157.1"/>
    </source>
</evidence>
<dbReference type="InterPro" id="IPR026992">
    <property type="entry name" value="DIOX_N"/>
</dbReference>
<evidence type="ECO:0000256" key="3">
    <source>
        <dbReference type="ARBA" id="ARBA00023002"/>
    </source>
</evidence>
<dbReference type="InterPro" id="IPR027443">
    <property type="entry name" value="IPNS-like_sf"/>
</dbReference>
<proteinExistence type="inferred from homology"/>
<dbReference type="AlphaFoldDB" id="A0A1Y6BYF7"/>
<dbReference type="RefSeq" id="WP_085123591.1">
    <property type="nucleotide sequence ID" value="NZ_FWZX01000012.1"/>
</dbReference>
<keyword evidence="3 5" id="KW-0560">Oxidoreductase</keyword>
<feature type="domain" description="Fe2OG dioxygenase" evidence="6">
    <location>
        <begin position="179"/>
        <end position="282"/>
    </location>
</feature>
<dbReference type="PROSITE" id="PS51471">
    <property type="entry name" value="FE2OG_OXY"/>
    <property type="match status" value="1"/>
</dbReference>
<dbReference type="InterPro" id="IPR044861">
    <property type="entry name" value="IPNS-like_FE2OG_OXY"/>
</dbReference>
<accession>A0A1Y6BYF7</accession>
<comment type="similarity">
    <text evidence="1 5">Belongs to the iron/ascorbate-dependent oxidoreductase family.</text>
</comment>
<evidence type="ECO:0000313" key="8">
    <source>
        <dbReference type="Proteomes" id="UP000192917"/>
    </source>
</evidence>
<keyword evidence="2 5" id="KW-0479">Metal-binding</keyword>
<dbReference type="EMBL" id="FWZX01000012">
    <property type="protein sequence ID" value="SMF36157.1"/>
    <property type="molecule type" value="Genomic_DNA"/>
</dbReference>
<gene>
    <name evidence="7" type="ORF">SAMN05428998_11256</name>
</gene>